<dbReference type="OrthoDB" id="5028429at2759"/>
<feature type="compositionally biased region" description="Acidic residues" evidence="1">
    <location>
        <begin position="192"/>
        <end position="205"/>
    </location>
</feature>
<dbReference type="InterPro" id="IPR022190">
    <property type="entry name" value="DUF3716"/>
</dbReference>
<protein>
    <submittedName>
        <fullName evidence="2">Uncharacterized protein</fullName>
    </submittedName>
</protein>
<sequence length="232" mass="25382">MPPKPRKTAAEKAAAAEAEAAVAANARKAAIAALREDLGVRAFDLLPKKVHDIDTYDFAYKTEMPDSNPDITVWALLNALKGCTTKGLEAIDPDKAPRLLEVRTKKKKKSKEEEPYTMNFAGGQNCDAMLRHLYGDEREDTDRCNKCTKNLGALKGCMVIEGVSSCANCDWNRSGAACSLTKRGTKRKSAEASDDSGSDSTDPFEDLDHKTCQKLAQIFKAATNRKKHKRSA</sequence>
<dbReference type="Proteomes" id="UP000738349">
    <property type="component" value="Unassembled WGS sequence"/>
</dbReference>
<dbReference type="Pfam" id="PF12511">
    <property type="entry name" value="DUF3716"/>
    <property type="match status" value="1"/>
</dbReference>
<dbReference type="EMBL" id="JAGMUV010000039">
    <property type="protein sequence ID" value="KAH7112053.1"/>
    <property type="molecule type" value="Genomic_DNA"/>
</dbReference>
<keyword evidence="3" id="KW-1185">Reference proteome</keyword>
<organism evidence="2 3">
    <name type="scientific">Dactylonectria macrodidyma</name>
    <dbReference type="NCBI Taxonomy" id="307937"/>
    <lineage>
        <taxon>Eukaryota</taxon>
        <taxon>Fungi</taxon>
        <taxon>Dikarya</taxon>
        <taxon>Ascomycota</taxon>
        <taxon>Pezizomycotina</taxon>
        <taxon>Sordariomycetes</taxon>
        <taxon>Hypocreomycetidae</taxon>
        <taxon>Hypocreales</taxon>
        <taxon>Nectriaceae</taxon>
        <taxon>Dactylonectria</taxon>
    </lineage>
</organism>
<accession>A0A9P9I8L9</accession>
<feature type="region of interest" description="Disordered" evidence="1">
    <location>
        <begin position="182"/>
        <end position="206"/>
    </location>
</feature>
<comment type="caution">
    <text evidence="2">The sequence shown here is derived from an EMBL/GenBank/DDBJ whole genome shotgun (WGS) entry which is preliminary data.</text>
</comment>
<gene>
    <name evidence="2" type="ORF">EDB81DRAFT_828982</name>
</gene>
<evidence type="ECO:0000256" key="1">
    <source>
        <dbReference type="SAM" id="MobiDB-lite"/>
    </source>
</evidence>
<evidence type="ECO:0000313" key="2">
    <source>
        <dbReference type="EMBL" id="KAH7112053.1"/>
    </source>
</evidence>
<name>A0A9P9I8L9_9HYPO</name>
<dbReference type="AlphaFoldDB" id="A0A9P9I8L9"/>
<evidence type="ECO:0000313" key="3">
    <source>
        <dbReference type="Proteomes" id="UP000738349"/>
    </source>
</evidence>
<reference evidence="2" key="1">
    <citation type="journal article" date="2021" name="Nat. Commun.">
        <title>Genetic determinants of endophytism in the Arabidopsis root mycobiome.</title>
        <authorList>
            <person name="Mesny F."/>
            <person name="Miyauchi S."/>
            <person name="Thiergart T."/>
            <person name="Pickel B."/>
            <person name="Atanasova L."/>
            <person name="Karlsson M."/>
            <person name="Huettel B."/>
            <person name="Barry K.W."/>
            <person name="Haridas S."/>
            <person name="Chen C."/>
            <person name="Bauer D."/>
            <person name="Andreopoulos W."/>
            <person name="Pangilinan J."/>
            <person name="LaButti K."/>
            <person name="Riley R."/>
            <person name="Lipzen A."/>
            <person name="Clum A."/>
            <person name="Drula E."/>
            <person name="Henrissat B."/>
            <person name="Kohler A."/>
            <person name="Grigoriev I.V."/>
            <person name="Martin F.M."/>
            <person name="Hacquard S."/>
        </authorList>
    </citation>
    <scope>NUCLEOTIDE SEQUENCE</scope>
    <source>
        <strain evidence="2">MPI-CAGE-AT-0147</strain>
    </source>
</reference>
<proteinExistence type="predicted"/>